<name>A0A5B8UKL7_9BACT</name>
<dbReference type="GO" id="GO:0016747">
    <property type="term" value="F:acyltransferase activity, transferring groups other than amino-acyl groups"/>
    <property type="evidence" value="ECO:0007669"/>
    <property type="project" value="InterPro"/>
</dbReference>
<sequence>MSPVKIIPYRAEHAYHFASLNKAWIEKYFALEELDKWVLENPHEAILAKGGAILMATYNDVVAGTVALIKISDDEYEFAKMAVDEAFQRKGIGEALSYAALEKAKELGAKKVSLYSQTTLAPAINLYRKLGFVEVPMDNHLYKRANIKMEIELDKVSSVHA</sequence>
<protein>
    <submittedName>
        <fullName evidence="2">GNAT family N-acetyltransferase</fullName>
    </submittedName>
</protein>
<keyword evidence="2" id="KW-0808">Transferase</keyword>
<dbReference type="SUPFAM" id="SSF55729">
    <property type="entry name" value="Acyl-CoA N-acyltransferases (Nat)"/>
    <property type="match status" value="1"/>
</dbReference>
<dbReference type="Gene3D" id="3.40.630.30">
    <property type="match status" value="1"/>
</dbReference>
<evidence type="ECO:0000313" key="2">
    <source>
        <dbReference type="EMBL" id="QEC57098.1"/>
    </source>
</evidence>
<gene>
    <name evidence="2" type="ORF">FSB75_14700</name>
</gene>
<dbReference type="EMBL" id="CP042433">
    <property type="protein sequence ID" value="QEC57098.1"/>
    <property type="molecule type" value="Genomic_DNA"/>
</dbReference>
<dbReference type="CDD" id="cd04301">
    <property type="entry name" value="NAT_SF"/>
    <property type="match status" value="1"/>
</dbReference>
<evidence type="ECO:0000313" key="3">
    <source>
        <dbReference type="Proteomes" id="UP000321204"/>
    </source>
</evidence>
<dbReference type="PANTHER" id="PTHR43617">
    <property type="entry name" value="L-AMINO ACID N-ACETYLTRANSFERASE"/>
    <property type="match status" value="1"/>
</dbReference>
<dbReference type="InterPro" id="IPR050276">
    <property type="entry name" value="MshD_Acetyltransferase"/>
</dbReference>
<dbReference type="InterPro" id="IPR000182">
    <property type="entry name" value="GNAT_dom"/>
</dbReference>
<evidence type="ECO:0000259" key="1">
    <source>
        <dbReference type="PROSITE" id="PS51186"/>
    </source>
</evidence>
<dbReference type="PROSITE" id="PS51186">
    <property type="entry name" value="GNAT"/>
    <property type="match status" value="1"/>
</dbReference>
<dbReference type="InterPro" id="IPR016181">
    <property type="entry name" value="Acyl_CoA_acyltransferase"/>
</dbReference>
<proteinExistence type="predicted"/>
<dbReference type="Pfam" id="PF00583">
    <property type="entry name" value="Acetyltransf_1"/>
    <property type="match status" value="1"/>
</dbReference>
<accession>A0A5B8UKL7</accession>
<reference evidence="2 3" key="1">
    <citation type="journal article" date="2015" name="Int. J. Syst. Evol. Microbiol.">
        <title>Flavisolibacter ginsenosidimutans sp. nov., with ginsenoside-converting activity isolated from soil used for cultivating ginseng.</title>
        <authorList>
            <person name="Zhao Y."/>
            <person name="Liu Q."/>
            <person name="Kang M.S."/>
            <person name="Jin F."/>
            <person name="Yu H."/>
            <person name="Im W.T."/>
        </authorList>
    </citation>
    <scope>NUCLEOTIDE SEQUENCE [LARGE SCALE GENOMIC DNA]</scope>
    <source>
        <strain evidence="2 3">Gsoil 636</strain>
    </source>
</reference>
<dbReference type="AlphaFoldDB" id="A0A5B8UKL7"/>
<feature type="domain" description="N-acetyltransferase" evidence="1">
    <location>
        <begin position="4"/>
        <end position="154"/>
    </location>
</feature>
<keyword evidence="3" id="KW-1185">Reference proteome</keyword>
<dbReference type="RefSeq" id="WP_146789035.1">
    <property type="nucleotide sequence ID" value="NZ_BAABIO010000003.1"/>
</dbReference>
<dbReference type="OrthoDB" id="1431064at2"/>
<dbReference type="KEGG" id="fgg:FSB75_14700"/>
<organism evidence="2 3">
    <name type="scientific">Flavisolibacter ginsenosidimutans</name>
    <dbReference type="NCBI Taxonomy" id="661481"/>
    <lineage>
        <taxon>Bacteria</taxon>
        <taxon>Pseudomonadati</taxon>
        <taxon>Bacteroidota</taxon>
        <taxon>Chitinophagia</taxon>
        <taxon>Chitinophagales</taxon>
        <taxon>Chitinophagaceae</taxon>
        <taxon>Flavisolibacter</taxon>
    </lineage>
</organism>
<dbReference type="PANTHER" id="PTHR43617:SF36">
    <property type="entry name" value="GCN5-RELATED N-ACETYLTRANSFERASE"/>
    <property type="match status" value="1"/>
</dbReference>
<dbReference type="Proteomes" id="UP000321204">
    <property type="component" value="Chromosome"/>
</dbReference>